<gene>
    <name evidence="1" type="ORF">LCGC14_0817830</name>
</gene>
<evidence type="ECO:0000313" key="1">
    <source>
        <dbReference type="EMBL" id="KKN32059.1"/>
    </source>
</evidence>
<dbReference type="AlphaFoldDB" id="A0A0F9PPF7"/>
<accession>A0A0F9PPF7</accession>
<proteinExistence type="predicted"/>
<organism evidence="1">
    <name type="scientific">marine sediment metagenome</name>
    <dbReference type="NCBI Taxonomy" id="412755"/>
    <lineage>
        <taxon>unclassified sequences</taxon>
        <taxon>metagenomes</taxon>
        <taxon>ecological metagenomes</taxon>
    </lineage>
</organism>
<reference evidence="1" key="1">
    <citation type="journal article" date="2015" name="Nature">
        <title>Complex archaea that bridge the gap between prokaryotes and eukaryotes.</title>
        <authorList>
            <person name="Spang A."/>
            <person name="Saw J.H."/>
            <person name="Jorgensen S.L."/>
            <person name="Zaremba-Niedzwiedzka K."/>
            <person name="Martijn J."/>
            <person name="Lind A.E."/>
            <person name="van Eijk R."/>
            <person name="Schleper C."/>
            <person name="Guy L."/>
            <person name="Ettema T.J."/>
        </authorList>
    </citation>
    <scope>NUCLEOTIDE SEQUENCE</scope>
</reference>
<protein>
    <submittedName>
        <fullName evidence="1">Uncharacterized protein</fullName>
    </submittedName>
</protein>
<comment type="caution">
    <text evidence="1">The sequence shown here is derived from an EMBL/GenBank/DDBJ whole genome shotgun (WGS) entry which is preliminary data.</text>
</comment>
<sequence length="145" mass="16814">MPTTLGRKFSLVWRGDPPHMLNTDIPVWYRFLEVYGHLFRSIWYDVCVGGPFYTQEELKDPLKKMWYQNLAKRIDALCELENEIWIIEVSSDPGLRSIGQLLSYQILLNRDPKILKPEKLVLVAGTIESDLLDVAGTLSIRCYII</sequence>
<dbReference type="EMBL" id="LAZR01002280">
    <property type="protein sequence ID" value="KKN32059.1"/>
    <property type="molecule type" value="Genomic_DNA"/>
</dbReference>
<name>A0A0F9PPF7_9ZZZZ</name>